<dbReference type="GO" id="GO:0005525">
    <property type="term" value="F:GTP binding"/>
    <property type="evidence" value="ECO:0007669"/>
    <property type="project" value="InterPro"/>
</dbReference>
<dbReference type="InterPro" id="IPR004435">
    <property type="entry name" value="MobB_dom"/>
</dbReference>
<dbReference type="PANTHER" id="PTHR40072">
    <property type="entry name" value="MOLYBDOPTERIN-GUANINE DINUCLEOTIDE BIOSYNTHESIS ADAPTER PROTEIN-RELATED"/>
    <property type="match status" value="1"/>
</dbReference>
<dbReference type="GO" id="GO:0006777">
    <property type="term" value="P:Mo-molybdopterin cofactor biosynthetic process"/>
    <property type="evidence" value="ECO:0007669"/>
    <property type="project" value="InterPro"/>
</dbReference>
<protein>
    <submittedName>
        <fullName evidence="2">Molybdopterin-guanine dinucleotide biosynthesis protein B</fullName>
    </submittedName>
</protein>
<dbReference type="InterPro" id="IPR052539">
    <property type="entry name" value="MGD_biosynthesis_adapter"/>
</dbReference>
<dbReference type="OrthoDB" id="9014at2157"/>
<gene>
    <name evidence="2" type="primary">mobB</name>
    <name evidence="2" type="ORF">D1868_09730</name>
</gene>
<dbReference type="Gene3D" id="3.40.50.300">
    <property type="entry name" value="P-loop containing nucleotide triphosphate hydrolases"/>
    <property type="match status" value="1"/>
</dbReference>
<accession>A0A650CRX3</accession>
<dbReference type="Pfam" id="PF03205">
    <property type="entry name" value="MobB"/>
    <property type="match status" value="1"/>
</dbReference>
<dbReference type="PANTHER" id="PTHR40072:SF1">
    <property type="entry name" value="MOLYBDOPTERIN-GUANINE DINUCLEOTIDE BIOSYNTHESIS ADAPTER PROTEIN"/>
    <property type="match status" value="1"/>
</dbReference>
<evidence type="ECO:0000259" key="1">
    <source>
        <dbReference type="Pfam" id="PF03205"/>
    </source>
</evidence>
<dbReference type="GeneID" id="42799350"/>
<evidence type="ECO:0000313" key="2">
    <source>
        <dbReference type="EMBL" id="QGR20237.1"/>
    </source>
</evidence>
<dbReference type="KEGG" id="sazo:D1868_09730"/>
<sequence length="172" mass="19718">MNKCIIQVIGKKDSGKTLTIEKAVKELKSLGFSIAVIKHSHHEIDLQGKDTFRFWEAGSDYVVFLNQKGIIMGRFSVKDILEIIPADVILIEGYKDEQFGRLFEITKPEESDLISRKIIDYVKECTTKSYTHRYKLVGDSGKELDFKDPRVLTLYNLMRSLNLSEVRIDKGS</sequence>
<feature type="domain" description="Molybdopterin-guanine dinucleotide biosynthesis protein B (MobB)" evidence="1">
    <location>
        <begin position="5"/>
        <end position="109"/>
    </location>
</feature>
<proteinExistence type="predicted"/>
<dbReference type="SUPFAM" id="SSF52540">
    <property type="entry name" value="P-loop containing nucleoside triphosphate hydrolases"/>
    <property type="match status" value="1"/>
</dbReference>
<dbReference type="Proteomes" id="UP000423396">
    <property type="component" value="Chromosome"/>
</dbReference>
<dbReference type="AlphaFoldDB" id="A0A650CRX3"/>
<keyword evidence="3" id="KW-1185">Reference proteome</keyword>
<name>A0A650CRX3_9CREN</name>
<reference evidence="2 3" key="1">
    <citation type="submission" date="2019-10" db="EMBL/GenBank/DDBJ databases">
        <title>Genome Sequences from Six Type Strain Members of the Archaeal Family Sulfolobaceae: Acidianus ambivalens, Acidianus infernus, Metallosphaera prunae, Stygiolobus azoricus, Sulfolobus metallicus, and Sulfurisphaera ohwakuensis.</title>
        <authorList>
            <person name="Counts J.A."/>
            <person name="Kelly R.M."/>
        </authorList>
    </citation>
    <scope>NUCLEOTIDE SEQUENCE [LARGE SCALE GENOMIC DNA]</scope>
    <source>
        <strain evidence="2 3">FC6</strain>
    </source>
</reference>
<dbReference type="EMBL" id="CP045483">
    <property type="protein sequence ID" value="QGR20237.1"/>
    <property type="molecule type" value="Genomic_DNA"/>
</dbReference>
<organism evidence="2 3">
    <name type="scientific">Stygiolobus azoricus</name>
    <dbReference type="NCBI Taxonomy" id="41675"/>
    <lineage>
        <taxon>Archaea</taxon>
        <taxon>Thermoproteota</taxon>
        <taxon>Thermoprotei</taxon>
        <taxon>Sulfolobales</taxon>
        <taxon>Sulfolobaceae</taxon>
        <taxon>Stygiolobus</taxon>
    </lineage>
</organism>
<dbReference type="RefSeq" id="WP_156007686.1">
    <property type="nucleotide sequence ID" value="NZ_CP045483.1"/>
</dbReference>
<dbReference type="InterPro" id="IPR027417">
    <property type="entry name" value="P-loop_NTPase"/>
</dbReference>
<dbReference type="NCBIfam" id="TIGR00176">
    <property type="entry name" value="mobB"/>
    <property type="match status" value="1"/>
</dbReference>
<evidence type="ECO:0000313" key="3">
    <source>
        <dbReference type="Proteomes" id="UP000423396"/>
    </source>
</evidence>